<dbReference type="STRING" id="739143.SAMN05216297_12115"/>
<evidence type="ECO:0000259" key="2">
    <source>
        <dbReference type="Pfam" id="PF16401"/>
    </source>
</evidence>
<keyword evidence="1" id="KW-0472">Membrane</keyword>
<proteinExistence type="predicted"/>
<protein>
    <recommendedName>
        <fullName evidence="2">DUF5009 domain-containing protein</fullName>
    </recommendedName>
</protein>
<keyword evidence="1" id="KW-1133">Transmembrane helix</keyword>
<feature type="transmembrane region" description="Helical" evidence="1">
    <location>
        <begin position="341"/>
        <end position="358"/>
    </location>
</feature>
<organism evidence="3 4">
    <name type="scientific">Flavobacterium phragmitis</name>
    <dbReference type="NCBI Taxonomy" id="739143"/>
    <lineage>
        <taxon>Bacteria</taxon>
        <taxon>Pseudomonadati</taxon>
        <taxon>Bacteroidota</taxon>
        <taxon>Flavobacteriia</taxon>
        <taxon>Flavobacteriales</taxon>
        <taxon>Flavobacteriaceae</taxon>
        <taxon>Flavobacterium</taxon>
    </lineage>
</organism>
<feature type="transmembrane region" description="Helical" evidence="1">
    <location>
        <begin position="285"/>
        <end position="305"/>
    </location>
</feature>
<dbReference type="OrthoDB" id="9788724at2"/>
<feature type="transmembrane region" description="Helical" evidence="1">
    <location>
        <begin position="54"/>
        <end position="75"/>
    </location>
</feature>
<feature type="transmembrane region" description="Helical" evidence="1">
    <location>
        <begin position="12"/>
        <end position="34"/>
    </location>
</feature>
<feature type="transmembrane region" description="Helical" evidence="1">
    <location>
        <begin position="410"/>
        <end position="429"/>
    </location>
</feature>
<dbReference type="RefSeq" id="WP_091499321.1">
    <property type="nucleotide sequence ID" value="NZ_FOMH01000021.1"/>
</dbReference>
<dbReference type="Pfam" id="PF16401">
    <property type="entry name" value="DUF5009"/>
    <property type="match status" value="1"/>
</dbReference>
<keyword evidence="4" id="KW-1185">Reference proteome</keyword>
<accession>A0A1I1XU15</accession>
<feature type="transmembrane region" description="Helical" evidence="1">
    <location>
        <begin position="441"/>
        <end position="461"/>
    </location>
</feature>
<feature type="transmembrane region" description="Helical" evidence="1">
    <location>
        <begin position="311"/>
        <end position="329"/>
    </location>
</feature>
<reference evidence="4" key="1">
    <citation type="submission" date="2016-10" db="EMBL/GenBank/DDBJ databases">
        <authorList>
            <person name="Varghese N."/>
            <person name="Submissions S."/>
        </authorList>
    </citation>
    <scope>NUCLEOTIDE SEQUENCE [LARGE SCALE GENOMIC DNA]</scope>
    <source>
        <strain evidence="4">CGMCC 1.10370</strain>
    </source>
</reference>
<feature type="transmembrane region" description="Helical" evidence="1">
    <location>
        <begin position="123"/>
        <end position="142"/>
    </location>
</feature>
<keyword evidence="1" id="KW-0812">Transmembrane</keyword>
<dbReference type="PANTHER" id="PTHR31061:SF24">
    <property type="entry name" value="LD22376P"/>
    <property type="match status" value="1"/>
</dbReference>
<dbReference type="Proteomes" id="UP000199672">
    <property type="component" value="Unassembled WGS sequence"/>
</dbReference>
<dbReference type="EMBL" id="FOMH01000021">
    <property type="protein sequence ID" value="SFE10845.1"/>
    <property type="molecule type" value="Genomic_DNA"/>
</dbReference>
<feature type="transmembrane region" description="Helical" evidence="1">
    <location>
        <begin position="87"/>
        <end position="108"/>
    </location>
</feature>
<dbReference type="AlphaFoldDB" id="A0A1I1XU15"/>
<evidence type="ECO:0000313" key="4">
    <source>
        <dbReference type="Proteomes" id="UP000199672"/>
    </source>
</evidence>
<feature type="domain" description="DUF5009" evidence="2">
    <location>
        <begin position="4"/>
        <end position="268"/>
    </location>
</feature>
<gene>
    <name evidence="3" type="ORF">SAMN05216297_12115</name>
</gene>
<feature type="transmembrane region" description="Helical" evidence="1">
    <location>
        <begin position="370"/>
        <end position="389"/>
    </location>
</feature>
<evidence type="ECO:0000256" key="1">
    <source>
        <dbReference type="SAM" id="Phobius"/>
    </source>
</evidence>
<feature type="transmembrane region" description="Helical" evidence="1">
    <location>
        <begin position="212"/>
        <end position="229"/>
    </location>
</feature>
<sequence length="470" mass="53807">MKTRALSIDALRGFAIIAMILSGQIILTHLPAWMAHAQVPPNSSFNPNIYGITWVDLVFPFFLFSMGAAFPFALGGKLENGANKWKLCLSSFFRGLKLVFFAVFFMHMRPFVISSPVDVKACLISLASYALMFAMFMTDFPFSKYFKKPKEISLIAKTIAFVLGFALMFSLDYQGKENHNFDIYYSDIILIVLADMAFLASVIYIFTFKKTVYRVLVLPFIMAVFLASQNQGWVKQLYDFTPFAWAYKFYYLKYFFIVIPGTLAGEYIKEWTVAPQNEVRQNDRLAISASLLSLAVIVSNVYFLFTRQLEVNLGVTLVLLVLNYFILKSDTFEFSVFWKKLFLAGAYCLLLGLFLEAYEGGIRKDSSTYSYYFVTSGLAFFAVLFFSVICDYFKCIRATKFLVLTGQNPMIAYVTTSMFVMPILTILTVTDYFDVFNENAFTGFLRGFILTVLAVLITIFFSRKKIFWRT</sequence>
<evidence type="ECO:0000313" key="3">
    <source>
        <dbReference type="EMBL" id="SFE10845.1"/>
    </source>
</evidence>
<feature type="transmembrane region" description="Helical" evidence="1">
    <location>
        <begin position="249"/>
        <end position="265"/>
    </location>
</feature>
<feature type="transmembrane region" description="Helical" evidence="1">
    <location>
        <begin position="183"/>
        <end position="205"/>
    </location>
</feature>
<dbReference type="PANTHER" id="PTHR31061">
    <property type="entry name" value="LD22376P"/>
    <property type="match status" value="1"/>
</dbReference>
<dbReference type="InterPro" id="IPR032176">
    <property type="entry name" value="DUF5009"/>
</dbReference>
<feature type="transmembrane region" description="Helical" evidence="1">
    <location>
        <begin position="154"/>
        <end position="171"/>
    </location>
</feature>
<name>A0A1I1XU15_9FLAO</name>